<protein>
    <recommendedName>
        <fullName evidence="1">DUF4550 domain-containing protein</fullName>
    </recommendedName>
</protein>
<gene>
    <name evidence="2" type="ORF">CIB84_004060</name>
</gene>
<dbReference type="PANTHER" id="PTHR33667:SF7">
    <property type="entry name" value="RIKEN CDNA 1810020O05 GENE"/>
    <property type="match status" value="1"/>
</dbReference>
<reference evidence="2 3" key="1">
    <citation type="submission" date="2018-01" db="EMBL/GenBank/DDBJ databases">
        <title>Comparison of the Chinese Bamboo Partridge and Red Junglefowl genome sequences highlights the importance of demography in genome evolution.</title>
        <authorList>
            <person name="Tiley G.P."/>
            <person name="Kimball R.T."/>
            <person name="Braun E.L."/>
            <person name="Burleigh J.G."/>
        </authorList>
    </citation>
    <scope>NUCLEOTIDE SEQUENCE [LARGE SCALE GENOMIC DNA]</scope>
    <source>
        <strain evidence="2">RTK389</strain>
        <tissue evidence="2">Blood</tissue>
    </source>
</reference>
<evidence type="ECO:0000313" key="2">
    <source>
        <dbReference type="EMBL" id="POI32188.1"/>
    </source>
</evidence>
<organism evidence="2 3">
    <name type="scientific">Bambusicola thoracicus</name>
    <name type="common">Chinese bamboo-partridge</name>
    <name type="synonym">Perdix thoracica</name>
    <dbReference type="NCBI Taxonomy" id="9083"/>
    <lineage>
        <taxon>Eukaryota</taxon>
        <taxon>Metazoa</taxon>
        <taxon>Chordata</taxon>
        <taxon>Craniata</taxon>
        <taxon>Vertebrata</taxon>
        <taxon>Euteleostomi</taxon>
        <taxon>Archelosauria</taxon>
        <taxon>Archosauria</taxon>
        <taxon>Dinosauria</taxon>
        <taxon>Saurischia</taxon>
        <taxon>Theropoda</taxon>
        <taxon>Coelurosauria</taxon>
        <taxon>Aves</taxon>
        <taxon>Neognathae</taxon>
        <taxon>Galloanserae</taxon>
        <taxon>Galliformes</taxon>
        <taxon>Phasianidae</taxon>
        <taxon>Perdicinae</taxon>
        <taxon>Bambusicola</taxon>
    </lineage>
</organism>
<dbReference type="OrthoDB" id="188352at2759"/>
<dbReference type="PANTHER" id="PTHR33667">
    <property type="entry name" value="SI:DKEY-57N24.6"/>
    <property type="match status" value="1"/>
</dbReference>
<evidence type="ECO:0000313" key="3">
    <source>
        <dbReference type="Proteomes" id="UP000237246"/>
    </source>
</evidence>
<dbReference type="InterPro" id="IPR027876">
    <property type="entry name" value="DUF4550"/>
</dbReference>
<comment type="caution">
    <text evidence="2">The sequence shown here is derived from an EMBL/GenBank/DDBJ whole genome shotgun (WGS) entry which is preliminary data.</text>
</comment>
<accession>A0A2P4T747</accession>
<feature type="domain" description="DUF4550" evidence="1">
    <location>
        <begin position="35"/>
        <end position="125"/>
    </location>
</feature>
<feature type="non-terminal residue" evidence="2">
    <location>
        <position position="143"/>
    </location>
</feature>
<evidence type="ECO:0000259" key="1">
    <source>
        <dbReference type="Pfam" id="PF15084"/>
    </source>
</evidence>
<sequence>MILIFSPEQKQMTTNPPDRRGKGVPADELRMKHCYRIEYFLLPDDLVPRKMDLVVFGTVAKLFVESESKTIMPWLENDQTWISWSHNTNVNVTNEFLVKLRDHKITLKLWHTKDQVFSEARLSKPDVSSIERDAEDVGKSNAN</sequence>
<proteinExistence type="predicted"/>
<dbReference type="Pfam" id="PF15084">
    <property type="entry name" value="DUF4550"/>
    <property type="match status" value="1"/>
</dbReference>
<dbReference type="Proteomes" id="UP000237246">
    <property type="component" value="Unassembled WGS sequence"/>
</dbReference>
<dbReference type="AlphaFoldDB" id="A0A2P4T747"/>
<name>A0A2P4T747_BAMTH</name>
<keyword evidence="3" id="KW-1185">Reference proteome</keyword>
<dbReference type="EMBL" id="PPHD01006450">
    <property type="protein sequence ID" value="POI32188.1"/>
    <property type="molecule type" value="Genomic_DNA"/>
</dbReference>